<gene>
    <name evidence="2" type="ORF">F3Y22_tig00113725pilonHSYRG00120</name>
</gene>
<dbReference type="AlphaFoldDB" id="A0A6A2Y170"/>
<sequence>MFLHKNEASTPVFRPDPETSSSRAYMKPLPEGLWTTGICECYGDAYNCLFTGICPCITMGQNSEIINRGEIVVDAINLIWDDFPYYKLHEQPADRPASSTLPQGWSYSDGYLGRETERSCGNTSRCRSRRCRIGPLTFCACGALFVKNTENYELVEPTLP</sequence>
<dbReference type="EMBL" id="VEPZ02001720">
    <property type="protein sequence ID" value="KAE8661404.1"/>
    <property type="molecule type" value="Genomic_DNA"/>
</dbReference>
<comment type="caution">
    <text evidence="2">The sequence shown here is derived from an EMBL/GenBank/DDBJ whole genome shotgun (WGS) entry which is preliminary data.</text>
</comment>
<dbReference type="Proteomes" id="UP000436088">
    <property type="component" value="Unassembled WGS sequence"/>
</dbReference>
<evidence type="ECO:0000256" key="1">
    <source>
        <dbReference type="SAM" id="MobiDB-lite"/>
    </source>
</evidence>
<evidence type="ECO:0000313" key="3">
    <source>
        <dbReference type="Proteomes" id="UP000436088"/>
    </source>
</evidence>
<evidence type="ECO:0000313" key="2">
    <source>
        <dbReference type="EMBL" id="KAE8661404.1"/>
    </source>
</evidence>
<organism evidence="2 3">
    <name type="scientific">Hibiscus syriacus</name>
    <name type="common">Rose of Sharon</name>
    <dbReference type="NCBI Taxonomy" id="106335"/>
    <lineage>
        <taxon>Eukaryota</taxon>
        <taxon>Viridiplantae</taxon>
        <taxon>Streptophyta</taxon>
        <taxon>Embryophyta</taxon>
        <taxon>Tracheophyta</taxon>
        <taxon>Spermatophyta</taxon>
        <taxon>Magnoliopsida</taxon>
        <taxon>eudicotyledons</taxon>
        <taxon>Gunneridae</taxon>
        <taxon>Pentapetalae</taxon>
        <taxon>rosids</taxon>
        <taxon>malvids</taxon>
        <taxon>Malvales</taxon>
        <taxon>Malvaceae</taxon>
        <taxon>Malvoideae</taxon>
        <taxon>Hibiscus</taxon>
    </lineage>
</organism>
<accession>A0A6A2Y170</accession>
<reference evidence="2" key="1">
    <citation type="submission" date="2019-09" db="EMBL/GenBank/DDBJ databases">
        <title>Draft genome information of white flower Hibiscus syriacus.</title>
        <authorList>
            <person name="Kim Y.-M."/>
        </authorList>
    </citation>
    <scope>NUCLEOTIDE SEQUENCE [LARGE SCALE GENOMIC DNA]</scope>
    <source>
        <strain evidence="2">YM2019G1</strain>
    </source>
</reference>
<keyword evidence="3" id="KW-1185">Reference proteome</keyword>
<proteinExistence type="predicted"/>
<feature type="region of interest" description="Disordered" evidence="1">
    <location>
        <begin position="1"/>
        <end position="24"/>
    </location>
</feature>
<name>A0A6A2Y170_HIBSY</name>
<protein>
    <submittedName>
        <fullName evidence="2">Uncharacterized protein</fullName>
    </submittedName>
</protein>